<dbReference type="AlphaFoldDB" id="A0A1F7S1K2"/>
<name>A0A1F7S1K2_9BACT</name>
<dbReference type="Pfam" id="PF12837">
    <property type="entry name" value="Fer4_6"/>
    <property type="match status" value="1"/>
</dbReference>
<dbReference type="Proteomes" id="UP000178797">
    <property type="component" value="Unassembled WGS sequence"/>
</dbReference>
<protein>
    <recommendedName>
        <fullName evidence="5">4Fe-4S ferredoxin-type domain-containing protein</fullName>
    </recommendedName>
</protein>
<evidence type="ECO:0000256" key="2">
    <source>
        <dbReference type="ARBA" id="ARBA00022723"/>
    </source>
</evidence>
<evidence type="ECO:0000313" key="6">
    <source>
        <dbReference type="EMBL" id="OGL47686.1"/>
    </source>
</evidence>
<organism evidence="6 7">
    <name type="scientific">Candidatus Schekmanbacteria bacterium RBG_16_38_10</name>
    <dbReference type="NCBI Taxonomy" id="1817879"/>
    <lineage>
        <taxon>Bacteria</taxon>
        <taxon>Candidatus Schekmaniibacteriota</taxon>
    </lineage>
</organism>
<dbReference type="EMBL" id="MGDE01000023">
    <property type="protein sequence ID" value="OGL47686.1"/>
    <property type="molecule type" value="Genomic_DNA"/>
</dbReference>
<evidence type="ECO:0000259" key="5">
    <source>
        <dbReference type="PROSITE" id="PS51379"/>
    </source>
</evidence>
<gene>
    <name evidence="6" type="ORF">A2W05_00065</name>
</gene>
<dbReference type="InterPro" id="IPR017896">
    <property type="entry name" value="4Fe4S_Fe-S-bd"/>
</dbReference>
<dbReference type="PROSITE" id="PS00198">
    <property type="entry name" value="4FE4S_FER_1"/>
    <property type="match status" value="2"/>
</dbReference>
<evidence type="ECO:0000256" key="1">
    <source>
        <dbReference type="ARBA" id="ARBA00022485"/>
    </source>
</evidence>
<evidence type="ECO:0000313" key="7">
    <source>
        <dbReference type="Proteomes" id="UP000178797"/>
    </source>
</evidence>
<dbReference type="Pfam" id="PF12617">
    <property type="entry name" value="LdpA_C"/>
    <property type="match status" value="1"/>
</dbReference>
<dbReference type="Gene3D" id="3.30.70.20">
    <property type="match status" value="1"/>
</dbReference>
<dbReference type="SUPFAM" id="SSF54862">
    <property type="entry name" value="4Fe-4S ferredoxins"/>
    <property type="match status" value="1"/>
</dbReference>
<dbReference type="PROSITE" id="PS51379">
    <property type="entry name" value="4FE4S_FER_2"/>
    <property type="match status" value="2"/>
</dbReference>
<keyword evidence="2" id="KW-0479">Metal-binding</keyword>
<dbReference type="PANTHER" id="PTHR24960:SF79">
    <property type="entry name" value="PHOTOSYSTEM I IRON-SULFUR CENTER"/>
    <property type="match status" value="1"/>
</dbReference>
<dbReference type="PANTHER" id="PTHR24960">
    <property type="entry name" value="PHOTOSYSTEM I IRON-SULFUR CENTER-RELATED"/>
    <property type="match status" value="1"/>
</dbReference>
<comment type="caution">
    <text evidence="6">The sequence shown here is derived from an EMBL/GenBank/DDBJ whole genome shotgun (WGS) entry which is preliminary data.</text>
</comment>
<keyword evidence="1" id="KW-0004">4Fe-4S</keyword>
<feature type="domain" description="4Fe-4S ferredoxin-type" evidence="5">
    <location>
        <begin position="101"/>
        <end position="130"/>
    </location>
</feature>
<dbReference type="InterPro" id="IPR021039">
    <property type="entry name" value="Fe-S-bd_prot_LdpA_C"/>
</dbReference>
<feature type="domain" description="4Fe-4S ferredoxin-type" evidence="5">
    <location>
        <begin position="131"/>
        <end position="156"/>
    </location>
</feature>
<keyword evidence="4" id="KW-0411">Iron-sulfur</keyword>
<dbReference type="InterPro" id="IPR017900">
    <property type="entry name" value="4Fe4S_Fe_S_CS"/>
</dbReference>
<accession>A0A1F7S1K2</accession>
<proteinExistence type="predicted"/>
<dbReference type="Pfam" id="PF00037">
    <property type="entry name" value="Fer4"/>
    <property type="match status" value="1"/>
</dbReference>
<reference evidence="6 7" key="1">
    <citation type="journal article" date="2016" name="Nat. Commun.">
        <title>Thousands of microbial genomes shed light on interconnected biogeochemical processes in an aquifer system.</title>
        <authorList>
            <person name="Anantharaman K."/>
            <person name="Brown C.T."/>
            <person name="Hug L.A."/>
            <person name="Sharon I."/>
            <person name="Castelle C.J."/>
            <person name="Probst A.J."/>
            <person name="Thomas B.C."/>
            <person name="Singh A."/>
            <person name="Wilkins M.J."/>
            <person name="Karaoz U."/>
            <person name="Brodie E.L."/>
            <person name="Williams K.H."/>
            <person name="Hubbard S.S."/>
            <person name="Banfield J.F."/>
        </authorList>
    </citation>
    <scope>NUCLEOTIDE SEQUENCE [LARGE SCALE GENOMIC DNA]</scope>
</reference>
<evidence type="ECO:0000256" key="3">
    <source>
        <dbReference type="ARBA" id="ARBA00023004"/>
    </source>
</evidence>
<evidence type="ECO:0000256" key="4">
    <source>
        <dbReference type="ARBA" id="ARBA00023014"/>
    </source>
</evidence>
<dbReference type="InterPro" id="IPR050157">
    <property type="entry name" value="PSI_iron-sulfur_center"/>
</dbReference>
<sequence>MVCGDKMERYEQLKQLLREGKYFKLVCGAGNEDIEEVKKLATIYTLGGANVLDLSANVDVVKAANEGVELAYELAPALGKEIKIKPYLNVSIGLKGDPHVRKALIDLEQCTSCGECRTVCPQDAIPEIFVVKAYKCIGCGKCEVVCEFEAIGYYHKKADFDKILPECIDAVVETMELHAVTEDDEATMAYWKLLNELIPDNFLSMCLDRSLLSNKHLMERVRQAYEISGERLIIQADGVPMGGEGDDYNTTLQAIACADIVRKGDVPVMILLSGGTNSKTGVLAKQCGVNVNGIAIGSWARKVVKEFVARDDLYSNMEKLSKAVSVAEELVNVNMEAISG</sequence>
<keyword evidence="3" id="KW-0408">Iron</keyword>
<dbReference type="GO" id="GO:0046872">
    <property type="term" value="F:metal ion binding"/>
    <property type="evidence" value="ECO:0007669"/>
    <property type="project" value="UniProtKB-KW"/>
</dbReference>
<dbReference type="GO" id="GO:0051539">
    <property type="term" value="F:4 iron, 4 sulfur cluster binding"/>
    <property type="evidence" value="ECO:0007669"/>
    <property type="project" value="UniProtKB-KW"/>
</dbReference>